<organism evidence="2 3">
    <name type="scientific">Plakobranchus ocellatus</name>
    <dbReference type="NCBI Taxonomy" id="259542"/>
    <lineage>
        <taxon>Eukaryota</taxon>
        <taxon>Metazoa</taxon>
        <taxon>Spiralia</taxon>
        <taxon>Lophotrochozoa</taxon>
        <taxon>Mollusca</taxon>
        <taxon>Gastropoda</taxon>
        <taxon>Heterobranchia</taxon>
        <taxon>Euthyneura</taxon>
        <taxon>Panpulmonata</taxon>
        <taxon>Sacoglossa</taxon>
        <taxon>Placobranchoidea</taxon>
        <taxon>Plakobranchidae</taxon>
        <taxon>Plakobranchus</taxon>
    </lineage>
</organism>
<comment type="caution">
    <text evidence="2">The sequence shown here is derived from an EMBL/GenBank/DDBJ whole genome shotgun (WGS) entry which is preliminary data.</text>
</comment>
<feature type="compositionally biased region" description="Basic and acidic residues" evidence="1">
    <location>
        <begin position="79"/>
        <end position="88"/>
    </location>
</feature>
<evidence type="ECO:0000313" key="3">
    <source>
        <dbReference type="Proteomes" id="UP000735302"/>
    </source>
</evidence>
<keyword evidence="3" id="KW-1185">Reference proteome</keyword>
<dbReference type="Proteomes" id="UP000735302">
    <property type="component" value="Unassembled WGS sequence"/>
</dbReference>
<feature type="region of interest" description="Disordered" evidence="1">
    <location>
        <begin position="1"/>
        <end position="27"/>
    </location>
</feature>
<accession>A0AAV4BXR3</accession>
<feature type="region of interest" description="Disordered" evidence="1">
    <location>
        <begin position="47"/>
        <end position="88"/>
    </location>
</feature>
<evidence type="ECO:0000313" key="2">
    <source>
        <dbReference type="EMBL" id="GFO24018.1"/>
    </source>
</evidence>
<dbReference type="AlphaFoldDB" id="A0AAV4BXR3"/>
<sequence length="118" mass="12860">MEATIALSEGPRSLTSAADREPSYKNCSSVRSPYTLVDLKLSDPRKAKASAMSSSLNPPENERVSAGFKADWQTSVPPKPRDRNDKGKNFAATRPIWFALNPLQSDISKAGLPKLDNV</sequence>
<evidence type="ECO:0000256" key="1">
    <source>
        <dbReference type="SAM" id="MobiDB-lite"/>
    </source>
</evidence>
<gene>
    <name evidence="2" type="ORF">PoB_005052300</name>
</gene>
<dbReference type="EMBL" id="BLXT01005577">
    <property type="protein sequence ID" value="GFO24018.1"/>
    <property type="molecule type" value="Genomic_DNA"/>
</dbReference>
<name>A0AAV4BXR3_9GAST</name>
<protein>
    <submittedName>
        <fullName evidence="2">Uncharacterized protein</fullName>
    </submittedName>
</protein>
<reference evidence="2 3" key="1">
    <citation type="journal article" date="2021" name="Elife">
        <title>Chloroplast acquisition without the gene transfer in kleptoplastic sea slugs, Plakobranchus ocellatus.</title>
        <authorList>
            <person name="Maeda T."/>
            <person name="Takahashi S."/>
            <person name="Yoshida T."/>
            <person name="Shimamura S."/>
            <person name="Takaki Y."/>
            <person name="Nagai Y."/>
            <person name="Toyoda A."/>
            <person name="Suzuki Y."/>
            <person name="Arimoto A."/>
            <person name="Ishii H."/>
            <person name="Satoh N."/>
            <person name="Nishiyama T."/>
            <person name="Hasebe M."/>
            <person name="Maruyama T."/>
            <person name="Minagawa J."/>
            <person name="Obokata J."/>
            <person name="Shigenobu S."/>
        </authorList>
    </citation>
    <scope>NUCLEOTIDE SEQUENCE [LARGE SCALE GENOMIC DNA]</scope>
</reference>
<proteinExistence type="predicted"/>